<accession>A0ABW3E4I3</accession>
<dbReference type="Pfam" id="PF11716">
    <property type="entry name" value="MDMPI_N"/>
    <property type="match status" value="1"/>
</dbReference>
<dbReference type="Gene3D" id="1.20.120.450">
    <property type="entry name" value="dinb family like domain"/>
    <property type="match status" value="1"/>
</dbReference>
<dbReference type="EMBL" id="JBHTHX010002807">
    <property type="protein sequence ID" value="MFD0890959.1"/>
    <property type="molecule type" value="Genomic_DNA"/>
</dbReference>
<dbReference type="GO" id="GO:0016853">
    <property type="term" value="F:isomerase activity"/>
    <property type="evidence" value="ECO:0007669"/>
    <property type="project" value="UniProtKB-KW"/>
</dbReference>
<evidence type="ECO:0000259" key="1">
    <source>
        <dbReference type="Pfam" id="PF11716"/>
    </source>
</evidence>
<protein>
    <submittedName>
        <fullName evidence="2">Maleylpyruvate isomerase N-terminal domain-containing protein</fullName>
    </submittedName>
</protein>
<name>A0ABW3E4I3_9ACTN</name>
<keyword evidence="3" id="KW-1185">Reference proteome</keyword>
<gene>
    <name evidence="2" type="ORF">ACFQ08_40970</name>
</gene>
<dbReference type="Proteomes" id="UP001597024">
    <property type="component" value="Unassembled WGS sequence"/>
</dbReference>
<keyword evidence="2" id="KW-0413">Isomerase</keyword>
<evidence type="ECO:0000313" key="2">
    <source>
        <dbReference type="EMBL" id="MFD0890959.1"/>
    </source>
</evidence>
<reference evidence="3" key="1">
    <citation type="journal article" date="2019" name="Int. J. Syst. Evol. Microbiol.">
        <title>The Global Catalogue of Microorganisms (GCM) 10K type strain sequencing project: providing services to taxonomists for standard genome sequencing and annotation.</title>
        <authorList>
            <consortium name="The Broad Institute Genomics Platform"/>
            <consortium name="The Broad Institute Genome Sequencing Center for Infectious Disease"/>
            <person name="Wu L."/>
            <person name="Ma J."/>
        </authorList>
    </citation>
    <scope>NUCLEOTIDE SEQUENCE [LARGE SCALE GENOMIC DNA]</scope>
    <source>
        <strain evidence="3">CCUG 62974</strain>
    </source>
</reference>
<feature type="non-terminal residue" evidence="2">
    <location>
        <position position="195"/>
    </location>
</feature>
<organism evidence="2 3">
    <name type="scientific">Streptosporangium algeriense</name>
    <dbReference type="NCBI Taxonomy" id="1682748"/>
    <lineage>
        <taxon>Bacteria</taxon>
        <taxon>Bacillati</taxon>
        <taxon>Actinomycetota</taxon>
        <taxon>Actinomycetes</taxon>
        <taxon>Streptosporangiales</taxon>
        <taxon>Streptosporangiaceae</taxon>
        <taxon>Streptosporangium</taxon>
    </lineage>
</organism>
<dbReference type="InterPro" id="IPR024344">
    <property type="entry name" value="MDMPI_metal-binding"/>
</dbReference>
<proteinExistence type="predicted"/>
<dbReference type="SUPFAM" id="SSF109854">
    <property type="entry name" value="DinB/YfiT-like putative metalloenzymes"/>
    <property type="match status" value="1"/>
</dbReference>
<comment type="caution">
    <text evidence="2">The sequence shown here is derived from an EMBL/GenBank/DDBJ whole genome shotgun (WGS) entry which is preliminary data.</text>
</comment>
<sequence length="195" mass="20870">MTGIRDDFLSAARSAATLLHDPAVAAAWDKPSALAEFGVGALAGHMANQVLLVPRFLEDPEPEEPVVSLLDHYGRSVWVAAGLDDEVNVNIRRGGEQIASEGPQALAARVGSAVEELAVRLPSAPERPVRFPWWGPWSLTFDDALVTRTLELVVHSDDLAVSVGVPTPPLPESVVDRVTVLLSRLAVRRHGPTAV</sequence>
<dbReference type="InterPro" id="IPR034660">
    <property type="entry name" value="DinB/YfiT-like"/>
</dbReference>
<evidence type="ECO:0000313" key="3">
    <source>
        <dbReference type="Proteomes" id="UP001597024"/>
    </source>
</evidence>
<feature type="domain" description="Mycothiol-dependent maleylpyruvate isomerase metal-binding" evidence="1">
    <location>
        <begin position="12"/>
        <end position="160"/>
    </location>
</feature>